<dbReference type="Pfam" id="PF03372">
    <property type="entry name" value="Exo_endo_phos"/>
    <property type="match status" value="1"/>
</dbReference>
<evidence type="ECO:0000313" key="3">
    <source>
        <dbReference type="EMBL" id="GAU34274.1"/>
    </source>
</evidence>
<proteinExistence type="predicted"/>
<dbReference type="InterPro" id="IPR005135">
    <property type="entry name" value="Endo/exonuclease/phosphatase"/>
</dbReference>
<dbReference type="PANTHER" id="PTHR33116">
    <property type="entry name" value="REVERSE TRANSCRIPTASE ZINC-BINDING DOMAIN-CONTAINING PROTEIN-RELATED-RELATED"/>
    <property type="match status" value="1"/>
</dbReference>
<evidence type="ECO:0000313" key="4">
    <source>
        <dbReference type="Proteomes" id="UP000242715"/>
    </source>
</evidence>
<dbReference type="CDD" id="cd01650">
    <property type="entry name" value="RT_nLTR_like"/>
    <property type="match status" value="1"/>
</dbReference>
<dbReference type="InterPro" id="IPR043502">
    <property type="entry name" value="DNA/RNA_pol_sf"/>
</dbReference>
<feature type="region of interest" description="Disordered" evidence="1">
    <location>
        <begin position="1"/>
        <end position="39"/>
    </location>
</feature>
<protein>
    <recommendedName>
        <fullName evidence="2">Reverse transcriptase domain-containing protein</fullName>
    </recommendedName>
</protein>
<name>A0A2Z6MNW7_TRISU</name>
<dbReference type="EMBL" id="DF973551">
    <property type="protein sequence ID" value="GAU34274.1"/>
    <property type="molecule type" value="Genomic_DNA"/>
</dbReference>
<keyword evidence="4" id="KW-1185">Reference proteome</keyword>
<dbReference type="Gene3D" id="3.60.10.10">
    <property type="entry name" value="Endonuclease/exonuclease/phosphatase"/>
    <property type="match status" value="1"/>
</dbReference>
<feature type="domain" description="Reverse transcriptase" evidence="2">
    <location>
        <begin position="1271"/>
        <end position="1531"/>
    </location>
</feature>
<feature type="region of interest" description="Disordered" evidence="1">
    <location>
        <begin position="564"/>
        <end position="617"/>
    </location>
</feature>
<feature type="compositionally biased region" description="Basic and acidic residues" evidence="1">
    <location>
        <begin position="566"/>
        <end position="577"/>
    </location>
</feature>
<evidence type="ECO:0000256" key="1">
    <source>
        <dbReference type="SAM" id="MobiDB-lite"/>
    </source>
</evidence>
<dbReference type="PROSITE" id="PS50878">
    <property type="entry name" value="RT_POL"/>
    <property type="match status" value="1"/>
</dbReference>
<accession>A0A2Z6MNW7</accession>
<feature type="compositionally biased region" description="Basic and acidic residues" evidence="1">
    <location>
        <begin position="1"/>
        <end position="10"/>
    </location>
</feature>
<sequence>MRGREKERGAAPRAYLGRPFRSPPSPEVRHKRRGVSVDSGEWTVVRHRRRKASRQVDEAVDRQRQNSDKRIHQYSSFSKHKHHIINDQHHRFQSRAGDHHHIRLHQFGYSRGCSRELRRRELSNRFQRASSVSRKTQEASRTGCGWQQQEILADRYRQEEAERRRQDGVDEGGRLFHGQNRDTRTAARVPSFSGLDGVQHARDLGGYKGSELKRYVSFYFTNFPAQLSNFYLRKGFEVCGKEGRQQKEKVGLLKGTVDSLTKDDNQNTLRQVVLTSDTEKDGPGHQEDVHVGDSLVKLGAQQELVARNEGQKIGDGPSPKNLGTISAVAQEKEKIILLRKYCTKPDNVQWVHNGLVATVINGEAIPVVQNRITDAGFNDIEIIPMGADKVFVRSSEGIDSMSIVSKAEEFFKLVFSSWMRWDKVVQPYHRGAWVRLYGIPLHAWDEHFFKLCVYDCGRFLRTDNCSADRDKLDFARVLLATPKLDLINRVEKVLVDGVLVEIKIVEEWGYAMGEDTWLFEEETTEASQSDCEDGHIEPDVCRNVDMLVDKITVGLEEAVNEVVNGRGDEESSDKHDGITSGVGDSKGESEQIVGIPSPSPLGDAGDGDLKVQNNRANSCPPVATRSIISGPWSLEWLHDHDHGEAGVIFSARKRGNEGGRQGLRQKKVGISEPKRRKAGGVLRHPLHSLKKVARLPRDDRVEVLKVLNKSMLRRRRRVNRSCSESSQANTEESSSSVSNNNDWKNWVAMQGNDQMVLEDVREFSNSIGVNFKGDNANMFSALSRADKSKTVRPGYHKGGGGLEKRKEVRKLVGELNPFIICIQETKLQNCDDFLCSTLWGNSPHSFSHRPSVGASGGLLTIWDSSEVEVWSSESRDHVLWCHGRFTKSGEEFVIANVYAPCDDGAKLGLWGSLSARIQSLGRRRVCVCGDFNAVKLVDERRSSRGGPRSLDHILFNSFIDDNNLIDLPLCGRKFTWFKGDGLSMSRLDRFLLSEEWCLTWPNCTQTARLRGLSDHCSLVLSANEDDWGPRSSRMLKCWRDVPGYKGFVKDKWNSFQVDGWSGFVLKEKLRMIKTALKDWHKAHTQNLPSRIDSLKARLSTLDLKGEEEALSEAEIDELHGVSADIHSLSRMHASISWQQSRSLWLKEGDANSKYFHSVLAGRSRGNAISVIQVDGVTLEGVLPIRQAVFSHFASHFKAINMERPGVDNLHFKRLNQLECSSLIKPFSEAEVKSAVWDCDSYKSPGPDGVNFGFIKDFWAELRSDVMCFIAEFHRNGKLTKGLNSTFIALIPNIDSPQRLNDFRPISLVGSLYKILDKVLANRLRSVIGSVISESQTAFVKDRQILDGILIANEVVDVARKSKKELMLFKVDFEKAYDSVDWGYLDDVMGRMSFPVLWRKWIKECVCTATASVLVNGSPTDEFPLERGLRQGDPLSPFLFLLAAEGLNVLMEAAVASNLFTGYSIGERDPVSVSHLQFADDTLLVGVKSWANVRALRAILVLFETMSGLKVNFHKSMLVGVNIPDSWLGEAASALCCKMGKIPFFYLGLPIGGDPRHLGFWDPVLARLKNILSGWKSRFLSFGGRLVLLKFVLTSLHVYTLSFFKALAGIISSIESIFIKKNWGGCEDFRKIPWVSWKSICLRKECGGLGVRQVREFNLALLGKWCWRMLVDREGLWFRVLAARYGVERGRLRVGDRSGSTWWREIARIREDSELGGSWFGEHVSKRVGDGSDTFFWTDPWVEGIPLCERFGHLFDLTENKGQTVAEMFSLGWGEAGEAWQWRRQLWVWEEEMLRECQILLLTITLQVQSSDRWQWQPDPDEGYIVRGAYQHLTSQFSATMDDADTLIWHSQVPLKVSIFAWRLLRDRLPTKINLVTRGILSPAAHFCVSDCGEAESAHHLFISCSTFGSIWTLVCSWIGITPVSATTIRDHFVQFTCSAGGSRARRFYAAHLARVCLGRVDRTKSSLISRLDKQFPSVVGQDQAFLF</sequence>
<dbReference type="Pfam" id="PF00078">
    <property type="entry name" value="RVT_1"/>
    <property type="match status" value="1"/>
</dbReference>
<feature type="region of interest" description="Disordered" evidence="1">
    <location>
        <begin position="715"/>
        <end position="742"/>
    </location>
</feature>
<dbReference type="Proteomes" id="UP000242715">
    <property type="component" value="Unassembled WGS sequence"/>
</dbReference>
<gene>
    <name evidence="3" type="ORF">TSUD_321200</name>
</gene>
<dbReference type="GO" id="GO:0003824">
    <property type="term" value="F:catalytic activity"/>
    <property type="evidence" value="ECO:0007669"/>
    <property type="project" value="InterPro"/>
</dbReference>
<evidence type="ECO:0000259" key="2">
    <source>
        <dbReference type="PROSITE" id="PS50878"/>
    </source>
</evidence>
<dbReference type="InterPro" id="IPR036691">
    <property type="entry name" value="Endo/exonu/phosph_ase_sf"/>
</dbReference>
<reference evidence="4" key="1">
    <citation type="journal article" date="2017" name="Front. Plant Sci.">
        <title>Climate Clever Clovers: New Paradigm to Reduce the Environmental Footprint of Ruminants by Breeding Low Methanogenic Forages Utilizing Haplotype Variation.</title>
        <authorList>
            <person name="Kaur P."/>
            <person name="Appels R."/>
            <person name="Bayer P.E."/>
            <person name="Keeble-Gagnere G."/>
            <person name="Wang J."/>
            <person name="Hirakawa H."/>
            <person name="Shirasawa K."/>
            <person name="Vercoe P."/>
            <person name="Stefanova K."/>
            <person name="Durmic Z."/>
            <person name="Nichols P."/>
            <person name="Revell C."/>
            <person name="Isobe S.N."/>
            <person name="Edwards D."/>
            <person name="Erskine W."/>
        </authorList>
    </citation>
    <scope>NUCLEOTIDE SEQUENCE [LARGE SCALE GENOMIC DNA]</scope>
    <source>
        <strain evidence="4">cv. Daliak</strain>
    </source>
</reference>
<dbReference type="InterPro" id="IPR000477">
    <property type="entry name" value="RT_dom"/>
</dbReference>
<dbReference type="InterPro" id="IPR026960">
    <property type="entry name" value="RVT-Znf"/>
</dbReference>
<feature type="region of interest" description="Disordered" evidence="1">
    <location>
        <begin position="159"/>
        <end position="184"/>
    </location>
</feature>
<dbReference type="PANTHER" id="PTHR33116:SF78">
    <property type="entry name" value="OS12G0587133 PROTEIN"/>
    <property type="match status" value="1"/>
</dbReference>
<dbReference type="OrthoDB" id="413541at2759"/>
<organism evidence="3 4">
    <name type="scientific">Trifolium subterraneum</name>
    <name type="common">Subterranean clover</name>
    <dbReference type="NCBI Taxonomy" id="3900"/>
    <lineage>
        <taxon>Eukaryota</taxon>
        <taxon>Viridiplantae</taxon>
        <taxon>Streptophyta</taxon>
        <taxon>Embryophyta</taxon>
        <taxon>Tracheophyta</taxon>
        <taxon>Spermatophyta</taxon>
        <taxon>Magnoliopsida</taxon>
        <taxon>eudicotyledons</taxon>
        <taxon>Gunneridae</taxon>
        <taxon>Pentapetalae</taxon>
        <taxon>rosids</taxon>
        <taxon>fabids</taxon>
        <taxon>Fabales</taxon>
        <taxon>Fabaceae</taxon>
        <taxon>Papilionoideae</taxon>
        <taxon>50 kb inversion clade</taxon>
        <taxon>NPAAA clade</taxon>
        <taxon>Hologalegina</taxon>
        <taxon>IRL clade</taxon>
        <taxon>Trifolieae</taxon>
        <taxon>Trifolium</taxon>
    </lineage>
</organism>
<dbReference type="SUPFAM" id="SSF56672">
    <property type="entry name" value="DNA/RNA polymerases"/>
    <property type="match status" value="1"/>
</dbReference>
<feature type="compositionally biased region" description="Low complexity" evidence="1">
    <location>
        <begin position="720"/>
        <end position="741"/>
    </location>
</feature>
<dbReference type="SUPFAM" id="SSF56219">
    <property type="entry name" value="DNase I-like"/>
    <property type="match status" value="1"/>
</dbReference>
<dbReference type="Pfam" id="PF13966">
    <property type="entry name" value="zf-RVT"/>
    <property type="match status" value="1"/>
</dbReference>